<evidence type="ECO:0000256" key="7">
    <source>
        <dbReference type="ARBA" id="ARBA00023136"/>
    </source>
</evidence>
<feature type="region of interest" description="Disordered" evidence="8">
    <location>
        <begin position="148"/>
        <end position="173"/>
    </location>
</feature>
<dbReference type="Gene3D" id="1.20.1560.10">
    <property type="entry name" value="ABC transporter type 1, transmembrane domain"/>
    <property type="match status" value="2"/>
</dbReference>
<evidence type="ECO:0000313" key="13">
    <source>
        <dbReference type="Proteomes" id="UP000030745"/>
    </source>
</evidence>
<evidence type="ECO:0000256" key="9">
    <source>
        <dbReference type="SAM" id="Phobius"/>
    </source>
</evidence>
<dbReference type="InterPro" id="IPR017871">
    <property type="entry name" value="ABC_transporter-like_CS"/>
</dbReference>
<keyword evidence="13" id="KW-1185">Reference proteome</keyword>
<keyword evidence="5" id="KW-0067">ATP-binding</keyword>
<evidence type="ECO:0000313" key="12">
    <source>
        <dbReference type="EMBL" id="KDO17228.1"/>
    </source>
</evidence>
<dbReference type="SMART" id="SM00382">
    <property type="entry name" value="AAA"/>
    <property type="match status" value="1"/>
</dbReference>
<dbReference type="PANTHER" id="PTHR43394:SF18">
    <property type="entry name" value="ABC TRANSPORTER B FAMILY MEMBER 11-LIKE"/>
    <property type="match status" value="1"/>
</dbReference>
<comment type="similarity">
    <text evidence="2">Belongs to the ABC transporter superfamily. ABCB family. Multidrug resistance exporter (TC 3.A.1.201) subfamily.</text>
</comment>
<proteinExistence type="inferred from homology"/>
<dbReference type="InterPro" id="IPR011527">
    <property type="entry name" value="ABC1_TM_dom"/>
</dbReference>
<feature type="transmembrane region" description="Helical" evidence="9">
    <location>
        <begin position="419"/>
        <end position="437"/>
    </location>
</feature>
<dbReference type="InterPro" id="IPR027417">
    <property type="entry name" value="P-loop_NTPase"/>
</dbReference>
<comment type="subcellular location">
    <subcellularLocation>
        <location evidence="1">Membrane</location>
        <topology evidence="1">Multi-pass membrane protein</topology>
    </subcellularLocation>
</comment>
<feature type="transmembrane region" description="Helical" evidence="9">
    <location>
        <begin position="224"/>
        <end position="246"/>
    </location>
</feature>
<feature type="domain" description="ABC transmembrane type-1" evidence="11">
    <location>
        <begin position="183"/>
        <end position="472"/>
    </location>
</feature>
<dbReference type="SUPFAM" id="SSF52540">
    <property type="entry name" value="P-loop containing nucleoside triphosphate hydrolases"/>
    <property type="match status" value="2"/>
</dbReference>
<dbReference type="InterPro" id="IPR003593">
    <property type="entry name" value="AAA+_ATPase"/>
</dbReference>
<accession>A0A067BGI1</accession>
<dbReference type="SUPFAM" id="SSF90123">
    <property type="entry name" value="ABC transporter transmembrane region"/>
    <property type="match status" value="1"/>
</dbReference>
<feature type="transmembrane region" description="Helical" evidence="9">
    <location>
        <begin position="449"/>
        <end position="468"/>
    </location>
</feature>
<dbReference type="CDD" id="cd03249">
    <property type="entry name" value="ABC_MTABC3_MDL1_MDL2"/>
    <property type="match status" value="1"/>
</dbReference>
<feature type="transmembrane region" description="Helical" evidence="9">
    <location>
        <begin position="181"/>
        <end position="204"/>
    </location>
</feature>
<keyword evidence="7 9" id="KW-0472">Membrane</keyword>
<dbReference type="CDD" id="cd18578">
    <property type="entry name" value="ABC_6TM_Pgp_ABCB1_D2_like"/>
    <property type="match status" value="1"/>
</dbReference>
<keyword evidence="3 9" id="KW-0812">Transmembrane</keyword>
<dbReference type="GO" id="GO:0015421">
    <property type="term" value="F:ABC-type oligopeptide transporter activity"/>
    <property type="evidence" value="ECO:0007669"/>
    <property type="project" value="TreeGrafter"/>
</dbReference>
<evidence type="ECO:0000256" key="6">
    <source>
        <dbReference type="ARBA" id="ARBA00022989"/>
    </source>
</evidence>
<dbReference type="InterPro" id="IPR039421">
    <property type="entry name" value="Type_1_exporter"/>
</dbReference>
<organism evidence="12 13">
    <name type="scientific">Saprolegnia parasitica (strain CBS 223.65)</name>
    <dbReference type="NCBI Taxonomy" id="695850"/>
    <lineage>
        <taxon>Eukaryota</taxon>
        <taxon>Sar</taxon>
        <taxon>Stramenopiles</taxon>
        <taxon>Oomycota</taxon>
        <taxon>Saprolegniomycetes</taxon>
        <taxon>Saprolegniales</taxon>
        <taxon>Saprolegniaceae</taxon>
        <taxon>Saprolegnia</taxon>
    </lineage>
</organism>
<dbReference type="OrthoDB" id="6500128at2759"/>
<feature type="transmembrane region" description="Helical" evidence="9">
    <location>
        <begin position="305"/>
        <end position="325"/>
    </location>
</feature>
<dbReference type="Gene3D" id="3.40.50.300">
    <property type="entry name" value="P-loop containing nucleotide triphosphate hydrolases"/>
    <property type="match status" value="2"/>
</dbReference>
<dbReference type="AlphaFoldDB" id="A0A067BGI1"/>
<reference evidence="12 13" key="1">
    <citation type="journal article" date="2013" name="PLoS Genet.">
        <title>Distinctive expansion of potential virulence genes in the genome of the oomycete fish pathogen Saprolegnia parasitica.</title>
        <authorList>
            <person name="Jiang R.H."/>
            <person name="de Bruijn I."/>
            <person name="Haas B.J."/>
            <person name="Belmonte R."/>
            <person name="Lobach L."/>
            <person name="Christie J."/>
            <person name="van den Ackerveken G."/>
            <person name="Bottin A."/>
            <person name="Bulone V."/>
            <person name="Diaz-Moreno S.M."/>
            <person name="Dumas B."/>
            <person name="Fan L."/>
            <person name="Gaulin E."/>
            <person name="Govers F."/>
            <person name="Grenville-Briggs L.J."/>
            <person name="Horner N.R."/>
            <person name="Levin J.Z."/>
            <person name="Mammella M."/>
            <person name="Meijer H.J."/>
            <person name="Morris P."/>
            <person name="Nusbaum C."/>
            <person name="Oome S."/>
            <person name="Phillips A.J."/>
            <person name="van Rooyen D."/>
            <person name="Rzeszutek E."/>
            <person name="Saraiva M."/>
            <person name="Secombes C.J."/>
            <person name="Seidl M.F."/>
            <person name="Snel B."/>
            <person name="Stassen J.H."/>
            <person name="Sykes S."/>
            <person name="Tripathy S."/>
            <person name="van den Berg H."/>
            <person name="Vega-Arreguin J.C."/>
            <person name="Wawra S."/>
            <person name="Young S.K."/>
            <person name="Zeng Q."/>
            <person name="Dieguez-Uribeondo J."/>
            <person name="Russ C."/>
            <person name="Tyler B.M."/>
            <person name="van West P."/>
        </authorList>
    </citation>
    <scope>NUCLEOTIDE SEQUENCE [LARGE SCALE GENOMIC DNA]</scope>
    <source>
        <strain evidence="12 13">CBS 223.65</strain>
    </source>
</reference>
<dbReference type="PANTHER" id="PTHR43394">
    <property type="entry name" value="ATP-DEPENDENT PERMEASE MDL1, MITOCHONDRIAL"/>
    <property type="match status" value="1"/>
</dbReference>
<dbReference type="Pfam" id="PF00005">
    <property type="entry name" value="ABC_tran"/>
    <property type="match status" value="2"/>
</dbReference>
<protein>
    <submittedName>
        <fullName evidence="12">Uncharacterized protein</fullName>
    </submittedName>
</protein>
<keyword evidence="6 9" id="KW-1133">Transmembrane helix</keyword>
<dbReference type="OMA" id="MRGIYYQ"/>
<dbReference type="STRING" id="695850.A0A067BGI1"/>
<evidence type="ECO:0000256" key="1">
    <source>
        <dbReference type="ARBA" id="ARBA00004141"/>
    </source>
</evidence>
<evidence type="ECO:0000256" key="3">
    <source>
        <dbReference type="ARBA" id="ARBA00022692"/>
    </source>
</evidence>
<dbReference type="EMBL" id="KK583732">
    <property type="protein sequence ID" value="KDO17228.1"/>
    <property type="molecule type" value="Genomic_DNA"/>
</dbReference>
<feature type="domain" description="ABC transporter" evidence="10">
    <location>
        <begin position="507"/>
        <end position="745"/>
    </location>
</feature>
<gene>
    <name evidence="12" type="ORF">SPRG_17360</name>
</gene>
<dbReference type="Pfam" id="PF00664">
    <property type="entry name" value="ABC_membrane"/>
    <property type="match status" value="1"/>
</dbReference>
<dbReference type="VEuPathDB" id="FungiDB:SPRG_17360"/>
<evidence type="ECO:0000256" key="4">
    <source>
        <dbReference type="ARBA" id="ARBA00022741"/>
    </source>
</evidence>
<dbReference type="GO" id="GO:0016887">
    <property type="term" value="F:ATP hydrolysis activity"/>
    <property type="evidence" value="ECO:0007669"/>
    <property type="project" value="InterPro"/>
</dbReference>
<dbReference type="RefSeq" id="XP_012212065.1">
    <property type="nucleotide sequence ID" value="XM_012356675.1"/>
</dbReference>
<dbReference type="GeneID" id="24138904"/>
<dbReference type="GO" id="GO:0090374">
    <property type="term" value="P:oligopeptide export from mitochondrion"/>
    <property type="evidence" value="ECO:0007669"/>
    <property type="project" value="TreeGrafter"/>
</dbReference>
<dbReference type="GO" id="GO:0005524">
    <property type="term" value="F:ATP binding"/>
    <property type="evidence" value="ECO:0007669"/>
    <property type="project" value="UniProtKB-KW"/>
</dbReference>
<dbReference type="Proteomes" id="UP000030745">
    <property type="component" value="Unassembled WGS sequence"/>
</dbReference>
<dbReference type="GO" id="GO:0005743">
    <property type="term" value="C:mitochondrial inner membrane"/>
    <property type="evidence" value="ECO:0007669"/>
    <property type="project" value="TreeGrafter"/>
</dbReference>
<name>A0A067BGI1_SAPPC</name>
<evidence type="ECO:0000256" key="2">
    <source>
        <dbReference type="ARBA" id="ARBA00007577"/>
    </source>
</evidence>
<evidence type="ECO:0000259" key="10">
    <source>
        <dbReference type="PROSITE" id="PS50893"/>
    </source>
</evidence>
<evidence type="ECO:0000259" key="11">
    <source>
        <dbReference type="PROSITE" id="PS50929"/>
    </source>
</evidence>
<sequence>MPLTLSWGSPRAFDTDVGDRGAQLSGGQKQRIAIARAIIKNPSVLLLDEATSALDTESEHVVQASLDALVAARQRTTIIIAHRLSTIRGADRIVVLSDGVVVEDGTHDELLSIPHGHYKGLVTAQMRHASDDDDDNAVDDAPSAAVVTQATERHKEVGDAASSTGDDDATSVDSAGLKRPLLVVGSLGALIHGAVYPVWGVLLTKCVVLFYRQDLSSSEMRHQAMWWGLSFVFMGLMYVLAIIAQYHQFATASERLTGRIRYMSFQAMLRQDMAWFDDPRHTPGALTIRLATDSAAIRSMTSESLNAVLVNASSLGVGFGVAFYYSWKMTLVLAAIFPILGFASVMEMQTLGGGDKDLNDGDLHAGALLSEAINAIRTVASFGLEKATNAAYLTYLQQSASTDVKVGLKSASAYGLSQSTMVLAIATTFYFGGWLLLRGDVTFEAMMTVLNAILFCSFGVGIAVQGLGDVGKAKKAVQSIFAIIDHVPSIDAMAASGATLAHVHGDVHFSHIAFAYPSRPDAKIYRNYNLSIASGQTLALVGGSGSGKSTAIALLQRFYDPSAGAVTIDGVDVACLNVASLRSHIAIVSQEPVLFAGTIAENIAMGKPNASREEIEEAARKANAHDFIVRFPDGYDTSVGDRGVQISGGQKQRVAIARAIIRDPAILLLDEATSALDTESEAIVQASLDKLLTLKKRTTIIVAHRLSTIRNADVIAVVHDGRVAELGTHDQLMNIPDGLYQNLVARQMSKTTT</sequence>
<dbReference type="KEGG" id="spar:SPRG_17360"/>
<dbReference type="InterPro" id="IPR003439">
    <property type="entry name" value="ABC_transporter-like_ATP-bd"/>
</dbReference>
<dbReference type="PROSITE" id="PS50893">
    <property type="entry name" value="ABC_TRANSPORTER_2"/>
    <property type="match status" value="1"/>
</dbReference>
<dbReference type="PROSITE" id="PS50929">
    <property type="entry name" value="ABC_TM1F"/>
    <property type="match status" value="1"/>
</dbReference>
<dbReference type="PROSITE" id="PS00211">
    <property type="entry name" value="ABC_TRANSPORTER_1"/>
    <property type="match status" value="1"/>
</dbReference>
<keyword evidence="4" id="KW-0547">Nucleotide-binding</keyword>
<dbReference type="FunFam" id="3.40.50.300:FF:000251">
    <property type="entry name" value="ABC transporter B family member 19"/>
    <property type="match status" value="1"/>
</dbReference>
<evidence type="ECO:0000256" key="5">
    <source>
        <dbReference type="ARBA" id="ARBA00022840"/>
    </source>
</evidence>
<evidence type="ECO:0000256" key="8">
    <source>
        <dbReference type="SAM" id="MobiDB-lite"/>
    </source>
</evidence>
<dbReference type="InterPro" id="IPR036640">
    <property type="entry name" value="ABC1_TM_sf"/>
</dbReference>
<feature type="transmembrane region" description="Helical" evidence="9">
    <location>
        <begin position="331"/>
        <end position="348"/>
    </location>
</feature>